<dbReference type="HOGENOM" id="CLU_063829_0_0_6"/>
<sequence length="297" mass="33525">MLQSKQSEAFLAVIESGSFEAAAQVLNITAAAVSLRVQALEKHLGHALVIRERPCRTTQTGQMLLQHLQHSRLLQQGFLQDLNHQTHSQDFYKIRIGTNADSLATWLLSSVQDCLVHERIVLELRLADQTQTHHLLETGLVNACISTSAKAMAGCQVLLLGKMRYLLVASPNFIEKYFKYELNRNSFLSAPAVIFNHDDLMHQELLFQHYGLQLKQYPHHFIPSSNAFLDWIKAGLGYGLVPSIQMQDDLLQGGLVELSAEFAMDVPLYWHHWNQQSLPLKRLMQQLVPNAAKALAI</sequence>
<dbReference type="PANTHER" id="PTHR30579:SF2">
    <property type="entry name" value="HTH-TYPE TRANSCRIPTIONAL REGULATOR ARGP"/>
    <property type="match status" value="1"/>
</dbReference>
<gene>
    <name evidence="6" type="ORF">F945_00987</name>
</gene>
<dbReference type="eggNOG" id="COG0583">
    <property type="taxonomic scope" value="Bacteria"/>
</dbReference>
<dbReference type="NCBIfam" id="TIGR03298">
    <property type="entry name" value="argP"/>
    <property type="match status" value="1"/>
</dbReference>
<keyword evidence="3" id="KW-0238">DNA-binding</keyword>
<evidence type="ECO:0000259" key="5">
    <source>
        <dbReference type="PROSITE" id="PS50931"/>
    </source>
</evidence>
<comment type="caution">
    <text evidence="6">The sequence shown here is derived from an EMBL/GenBank/DDBJ whole genome shotgun (WGS) entry which is preliminary data.</text>
</comment>
<evidence type="ECO:0000256" key="4">
    <source>
        <dbReference type="ARBA" id="ARBA00023163"/>
    </source>
</evidence>
<dbReference type="Gene3D" id="1.10.10.10">
    <property type="entry name" value="Winged helix-like DNA-binding domain superfamily/Winged helix DNA-binding domain"/>
    <property type="match status" value="1"/>
</dbReference>
<dbReference type="InterPro" id="IPR036390">
    <property type="entry name" value="WH_DNA-bd_sf"/>
</dbReference>
<dbReference type="OrthoDB" id="3252676at2"/>
<keyword evidence="7" id="KW-1185">Reference proteome</keyword>
<comment type="similarity">
    <text evidence="1">Belongs to the LysR transcriptional regulatory family.</text>
</comment>
<dbReference type="InterPro" id="IPR005119">
    <property type="entry name" value="LysR_subst-bd"/>
</dbReference>
<reference evidence="6 7" key="1">
    <citation type="submission" date="2013-06" db="EMBL/GenBank/DDBJ databases">
        <title>The Genome Sequence of Acinetobacter rudis CIP 110305.</title>
        <authorList>
            <consortium name="The Broad Institute Genome Sequencing Platform"/>
            <consortium name="The Broad Institute Genome Sequencing Center for Infectious Disease"/>
            <person name="Cerqueira G."/>
            <person name="Feldgarden M."/>
            <person name="Courvalin P."/>
            <person name="Perichon B."/>
            <person name="Grillot-Courvalin C."/>
            <person name="Clermont D."/>
            <person name="Rocha E."/>
            <person name="Yoon E.-J."/>
            <person name="Nemec A."/>
            <person name="Young S.K."/>
            <person name="Zeng Q."/>
            <person name="Gargeya S."/>
            <person name="Fitzgerald M."/>
            <person name="Abouelleil A."/>
            <person name="Alvarado L."/>
            <person name="Berlin A.M."/>
            <person name="Chapman S.B."/>
            <person name="Dewar J."/>
            <person name="Goldberg J."/>
            <person name="Griggs A."/>
            <person name="Gujja S."/>
            <person name="Hansen M."/>
            <person name="Howarth C."/>
            <person name="Imamovic A."/>
            <person name="Larimer J."/>
            <person name="McCowan C."/>
            <person name="Murphy C."/>
            <person name="Pearson M."/>
            <person name="Priest M."/>
            <person name="Roberts A."/>
            <person name="Saif S."/>
            <person name="Shea T."/>
            <person name="Sykes S."/>
            <person name="Wortman J."/>
            <person name="Nusbaum C."/>
            <person name="Birren B."/>
        </authorList>
    </citation>
    <scope>NUCLEOTIDE SEQUENCE [LARGE SCALE GENOMIC DNA]</scope>
    <source>
        <strain evidence="6 7">CIP 110305</strain>
    </source>
</reference>
<dbReference type="Pfam" id="PF03466">
    <property type="entry name" value="LysR_substrate"/>
    <property type="match status" value="1"/>
</dbReference>
<dbReference type="GO" id="GO:0003677">
    <property type="term" value="F:DNA binding"/>
    <property type="evidence" value="ECO:0007669"/>
    <property type="project" value="UniProtKB-KW"/>
</dbReference>
<dbReference type="GO" id="GO:0003700">
    <property type="term" value="F:DNA-binding transcription factor activity"/>
    <property type="evidence" value="ECO:0007669"/>
    <property type="project" value="InterPro"/>
</dbReference>
<dbReference type="InterPro" id="IPR017685">
    <property type="entry name" value="ArgP"/>
</dbReference>
<dbReference type="NCBIfam" id="NF009888">
    <property type="entry name" value="PRK13348.1"/>
    <property type="match status" value="1"/>
</dbReference>
<dbReference type="NCBIfam" id="NF002964">
    <property type="entry name" value="PRK03635.1"/>
    <property type="match status" value="1"/>
</dbReference>
<dbReference type="PANTHER" id="PTHR30579">
    <property type="entry name" value="TRANSCRIPTIONAL REGULATOR"/>
    <property type="match status" value="1"/>
</dbReference>
<name>S3PEU4_9GAMM</name>
<organism evidence="6 7">
    <name type="scientific">Acinetobacter rudis CIP 110305</name>
    <dbReference type="NCBI Taxonomy" id="421052"/>
    <lineage>
        <taxon>Bacteria</taxon>
        <taxon>Pseudomonadati</taxon>
        <taxon>Pseudomonadota</taxon>
        <taxon>Gammaproteobacteria</taxon>
        <taxon>Moraxellales</taxon>
        <taxon>Moraxellaceae</taxon>
        <taxon>Acinetobacter</taxon>
    </lineage>
</organism>
<dbReference type="PROSITE" id="PS50931">
    <property type="entry name" value="HTH_LYSR"/>
    <property type="match status" value="1"/>
</dbReference>
<protein>
    <submittedName>
        <fullName evidence="6">LysR family transcriptional regulator, chromosome initiation inhibitor</fullName>
    </submittedName>
</protein>
<evidence type="ECO:0000256" key="2">
    <source>
        <dbReference type="ARBA" id="ARBA00023015"/>
    </source>
</evidence>
<dbReference type="RefSeq" id="WP_016655409.1">
    <property type="nucleotide sequence ID" value="NZ_KE340352.1"/>
</dbReference>
<dbReference type="PATRIC" id="fig|421052.3.peg.969"/>
<dbReference type="InterPro" id="IPR000847">
    <property type="entry name" value="LysR_HTH_N"/>
</dbReference>
<dbReference type="AlphaFoldDB" id="S3PEU4"/>
<dbReference type="InterPro" id="IPR036388">
    <property type="entry name" value="WH-like_DNA-bd_sf"/>
</dbReference>
<evidence type="ECO:0000313" key="7">
    <source>
        <dbReference type="Proteomes" id="UP000014568"/>
    </source>
</evidence>
<dbReference type="InterPro" id="IPR050176">
    <property type="entry name" value="LTTR"/>
</dbReference>
<dbReference type="SUPFAM" id="SSF53850">
    <property type="entry name" value="Periplasmic binding protein-like II"/>
    <property type="match status" value="1"/>
</dbReference>
<dbReference type="Proteomes" id="UP000014568">
    <property type="component" value="Unassembled WGS sequence"/>
</dbReference>
<evidence type="ECO:0000256" key="1">
    <source>
        <dbReference type="ARBA" id="ARBA00009437"/>
    </source>
</evidence>
<evidence type="ECO:0000256" key="3">
    <source>
        <dbReference type="ARBA" id="ARBA00023125"/>
    </source>
</evidence>
<keyword evidence="2" id="KW-0805">Transcription regulation</keyword>
<proteinExistence type="inferred from homology"/>
<feature type="domain" description="HTH lysR-type" evidence="5">
    <location>
        <begin position="8"/>
        <end position="58"/>
    </location>
</feature>
<accession>S3PEU4</accession>
<dbReference type="Pfam" id="PF00126">
    <property type="entry name" value="HTH_1"/>
    <property type="match status" value="1"/>
</dbReference>
<dbReference type="Gene3D" id="3.40.190.290">
    <property type="match status" value="1"/>
</dbReference>
<dbReference type="EMBL" id="ATGI01000008">
    <property type="protein sequence ID" value="EPF77321.1"/>
    <property type="molecule type" value="Genomic_DNA"/>
</dbReference>
<keyword evidence="4" id="KW-0804">Transcription</keyword>
<evidence type="ECO:0000313" key="6">
    <source>
        <dbReference type="EMBL" id="EPF77321.1"/>
    </source>
</evidence>
<dbReference type="SUPFAM" id="SSF46785">
    <property type="entry name" value="Winged helix' DNA-binding domain"/>
    <property type="match status" value="1"/>
</dbReference>